<keyword evidence="3" id="KW-0805">Transcription regulation</keyword>
<dbReference type="PROSITE" id="PS51755">
    <property type="entry name" value="OMPR_PHOB"/>
    <property type="match status" value="1"/>
</dbReference>
<dbReference type="InterPro" id="IPR011006">
    <property type="entry name" value="CheY-like_superfamily"/>
</dbReference>
<evidence type="ECO:0000259" key="9">
    <source>
        <dbReference type="PROSITE" id="PS51755"/>
    </source>
</evidence>
<organism evidence="10">
    <name type="scientific">uncultured Sulfurovum sp</name>
    <dbReference type="NCBI Taxonomy" id="269237"/>
    <lineage>
        <taxon>Bacteria</taxon>
        <taxon>Pseudomonadati</taxon>
        <taxon>Campylobacterota</taxon>
        <taxon>Epsilonproteobacteria</taxon>
        <taxon>Campylobacterales</taxon>
        <taxon>Sulfurovaceae</taxon>
        <taxon>Sulfurovum</taxon>
        <taxon>environmental samples</taxon>
    </lineage>
</organism>
<sequence length="227" mass="26819">MINKKYQFLKTKIILYVEDDLELQKNISLILNNFFDKILIASDGDEAYDIYLENQNIIDIMITDINMPNTDGIQLCKHIRAYQKELPIVILSAYTNTDYLLESIDLNILTYVTKPFTTQKILRLLDKFLEFFELNNQKELGKNIKLTCDNSLLTINDRTIKLTKKEKIFLKLLSENQTVTYDMMYEYMWDYEKSPSVDAVKSFIRKLKSKLPIELFKNQKGEGYYLL</sequence>
<dbReference type="GO" id="GO:0005829">
    <property type="term" value="C:cytosol"/>
    <property type="evidence" value="ECO:0007669"/>
    <property type="project" value="TreeGrafter"/>
</dbReference>
<protein>
    <submittedName>
        <fullName evidence="10">Two-component response regulator family protein</fullName>
    </submittedName>
</protein>
<name>A0A6S6STP6_9BACT</name>
<keyword evidence="1 6" id="KW-0597">Phosphoprotein</keyword>
<dbReference type="Gene3D" id="1.10.10.10">
    <property type="entry name" value="Winged helix-like DNA-binding domain superfamily/Winged helix DNA-binding domain"/>
    <property type="match status" value="1"/>
</dbReference>
<dbReference type="GO" id="GO:0000156">
    <property type="term" value="F:phosphorelay response regulator activity"/>
    <property type="evidence" value="ECO:0007669"/>
    <property type="project" value="TreeGrafter"/>
</dbReference>
<evidence type="ECO:0000259" key="8">
    <source>
        <dbReference type="PROSITE" id="PS50110"/>
    </source>
</evidence>
<dbReference type="Gene3D" id="3.40.50.2300">
    <property type="match status" value="1"/>
</dbReference>
<keyword evidence="2" id="KW-0902">Two-component regulatory system</keyword>
<dbReference type="Pfam" id="PF00486">
    <property type="entry name" value="Trans_reg_C"/>
    <property type="match status" value="1"/>
</dbReference>
<accession>A0A6S6STP6</accession>
<dbReference type="SMART" id="SM00862">
    <property type="entry name" value="Trans_reg_C"/>
    <property type="match status" value="1"/>
</dbReference>
<gene>
    <name evidence="10" type="ORF">HELGO_WM14927</name>
</gene>
<evidence type="ECO:0000256" key="3">
    <source>
        <dbReference type="ARBA" id="ARBA00023015"/>
    </source>
</evidence>
<dbReference type="Pfam" id="PF00072">
    <property type="entry name" value="Response_reg"/>
    <property type="match status" value="1"/>
</dbReference>
<dbReference type="AlphaFoldDB" id="A0A6S6STP6"/>
<evidence type="ECO:0000313" key="10">
    <source>
        <dbReference type="EMBL" id="CAA6810541.1"/>
    </source>
</evidence>
<proteinExistence type="predicted"/>
<dbReference type="PANTHER" id="PTHR48111">
    <property type="entry name" value="REGULATOR OF RPOS"/>
    <property type="match status" value="1"/>
</dbReference>
<dbReference type="GO" id="GO:0032993">
    <property type="term" value="C:protein-DNA complex"/>
    <property type="evidence" value="ECO:0007669"/>
    <property type="project" value="TreeGrafter"/>
</dbReference>
<dbReference type="InterPro" id="IPR036388">
    <property type="entry name" value="WH-like_DNA-bd_sf"/>
</dbReference>
<dbReference type="InterPro" id="IPR016032">
    <property type="entry name" value="Sig_transdc_resp-reg_C-effctor"/>
</dbReference>
<feature type="modified residue" description="4-aspartylphosphate" evidence="6">
    <location>
        <position position="64"/>
    </location>
</feature>
<feature type="DNA-binding region" description="OmpR/PhoB-type" evidence="7">
    <location>
        <begin position="135"/>
        <end position="227"/>
    </location>
</feature>
<evidence type="ECO:0000256" key="6">
    <source>
        <dbReference type="PROSITE-ProRule" id="PRU00169"/>
    </source>
</evidence>
<evidence type="ECO:0000256" key="1">
    <source>
        <dbReference type="ARBA" id="ARBA00022553"/>
    </source>
</evidence>
<dbReference type="InterPro" id="IPR001867">
    <property type="entry name" value="OmpR/PhoB-type_DNA-bd"/>
</dbReference>
<evidence type="ECO:0000256" key="7">
    <source>
        <dbReference type="PROSITE-ProRule" id="PRU01091"/>
    </source>
</evidence>
<dbReference type="GO" id="GO:0006355">
    <property type="term" value="P:regulation of DNA-templated transcription"/>
    <property type="evidence" value="ECO:0007669"/>
    <property type="project" value="InterPro"/>
</dbReference>
<dbReference type="PANTHER" id="PTHR48111:SF1">
    <property type="entry name" value="TWO-COMPONENT RESPONSE REGULATOR ORR33"/>
    <property type="match status" value="1"/>
</dbReference>
<dbReference type="SUPFAM" id="SSF52172">
    <property type="entry name" value="CheY-like"/>
    <property type="match status" value="1"/>
</dbReference>
<dbReference type="CDD" id="cd00156">
    <property type="entry name" value="REC"/>
    <property type="match status" value="1"/>
</dbReference>
<evidence type="ECO:0000256" key="4">
    <source>
        <dbReference type="ARBA" id="ARBA00023125"/>
    </source>
</evidence>
<dbReference type="GO" id="GO:0000976">
    <property type="term" value="F:transcription cis-regulatory region binding"/>
    <property type="evidence" value="ECO:0007669"/>
    <property type="project" value="TreeGrafter"/>
</dbReference>
<dbReference type="PROSITE" id="PS50110">
    <property type="entry name" value="RESPONSE_REGULATORY"/>
    <property type="match status" value="1"/>
</dbReference>
<dbReference type="EMBL" id="CACVAZ010000064">
    <property type="protein sequence ID" value="CAA6810541.1"/>
    <property type="molecule type" value="Genomic_DNA"/>
</dbReference>
<dbReference type="SMART" id="SM00448">
    <property type="entry name" value="REC"/>
    <property type="match status" value="1"/>
</dbReference>
<dbReference type="InterPro" id="IPR039420">
    <property type="entry name" value="WalR-like"/>
</dbReference>
<evidence type="ECO:0000256" key="5">
    <source>
        <dbReference type="ARBA" id="ARBA00023163"/>
    </source>
</evidence>
<keyword evidence="5" id="KW-0804">Transcription</keyword>
<feature type="domain" description="OmpR/PhoB-type" evidence="9">
    <location>
        <begin position="135"/>
        <end position="227"/>
    </location>
</feature>
<keyword evidence="4 7" id="KW-0238">DNA-binding</keyword>
<feature type="domain" description="Response regulatory" evidence="8">
    <location>
        <begin position="13"/>
        <end position="129"/>
    </location>
</feature>
<reference evidence="10" key="1">
    <citation type="submission" date="2020-01" db="EMBL/GenBank/DDBJ databases">
        <authorList>
            <person name="Meier V. D."/>
            <person name="Meier V D."/>
        </authorList>
    </citation>
    <scope>NUCLEOTIDE SEQUENCE</scope>
    <source>
        <strain evidence="10">HLG_WM_MAG_02</strain>
    </source>
</reference>
<dbReference type="InterPro" id="IPR001789">
    <property type="entry name" value="Sig_transdc_resp-reg_receiver"/>
</dbReference>
<evidence type="ECO:0000256" key="2">
    <source>
        <dbReference type="ARBA" id="ARBA00023012"/>
    </source>
</evidence>
<dbReference type="SUPFAM" id="SSF46894">
    <property type="entry name" value="C-terminal effector domain of the bipartite response regulators"/>
    <property type="match status" value="1"/>
</dbReference>